<dbReference type="AlphaFoldDB" id="A0A417XZD0"/>
<keyword evidence="1" id="KW-0812">Transmembrane</keyword>
<feature type="transmembrane region" description="Helical" evidence="1">
    <location>
        <begin position="136"/>
        <end position="155"/>
    </location>
</feature>
<dbReference type="EMBL" id="QXGH01000022">
    <property type="protein sequence ID" value="RHW25740.1"/>
    <property type="molecule type" value="Genomic_DNA"/>
</dbReference>
<feature type="transmembrane region" description="Helical" evidence="1">
    <location>
        <begin position="167"/>
        <end position="188"/>
    </location>
</feature>
<evidence type="ECO:0000313" key="3">
    <source>
        <dbReference type="Proteomes" id="UP000283644"/>
    </source>
</evidence>
<name>A0A417XZD0_9ACTN</name>
<reference evidence="2 3" key="1">
    <citation type="submission" date="2018-09" db="EMBL/GenBank/DDBJ databases">
        <title>Genome sequencing of Nocardioides immobilis CCTCC AB 2017083 for comparison to Nocardioides silvaticus.</title>
        <authorList>
            <person name="Li C."/>
            <person name="Wang G."/>
        </authorList>
    </citation>
    <scope>NUCLEOTIDE SEQUENCE [LARGE SCALE GENOMIC DNA]</scope>
    <source>
        <strain evidence="2 3">CCTCC AB 2017083</strain>
    </source>
</reference>
<feature type="transmembrane region" description="Helical" evidence="1">
    <location>
        <begin position="89"/>
        <end position="116"/>
    </location>
</feature>
<protein>
    <recommendedName>
        <fullName evidence="4">DUF4386 domain-containing protein</fullName>
    </recommendedName>
</protein>
<feature type="transmembrane region" description="Helical" evidence="1">
    <location>
        <begin position="200"/>
        <end position="220"/>
    </location>
</feature>
<evidence type="ECO:0008006" key="4">
    <source>
        <dbReference type="Google" id="ProtNLM"/>
    </source>
</evidence>
<sequence length="241" mass="25690">MTSRPIQIACASSGFLLVVLLFGGIIASGWMPPLSPTESAREIAQRYADHADGIRIGAVMLLWGAGATVPIGCLIAAHIKQVEGEFSPLTYIQVVGCAGGLFAITMPALFFGVAAFRPDRGADLTLLINDLGWVPFIINGVPAVLQAVSWGVAILADRRDAPPFPRWLGYFNFWAAFSFLPAFLLLFFKTGPFAWNGLLSFWLPATLFGGWFLVASVMLIRAAPPAVATGGRDEPLAVAAP</sequence>
<evidence type="ECO:0000313" key="2">
    <source>
        <dbReference type="EMBL" id="RHW25740.1"/>
    </source>
</evidence>
<keyword evidence="3" id="KW-1185">Reference proteome</keyword>
<evidence type="ECO:0000256" key="1">
    <source>
        <dbReference type="SAM" id="Phobius"/>
    </source>
</evidence>
<keyword evidence="1" id="KW-1133">Transmembrane helix</keyword>
<comment type="caution">
    <text evidence="2">The sequence shown here is derived from an EMBL/GenBank/DDBJ whole genome shotgun (WGS) entry which is preliminary data.</text>
</comment>
<accession>A0A417XZD0</accession>
<dbReference type="RefSeq" id="WP_118926706.1">
    <property type="nucleotide sequence ID" value="NZ_QXGH01000022.1"/>
</dbReference>
<keyword evidence="1" id="KW-0472">Membrane</keyword>
<proteinExistence type="predicted"/>
<gene>
    <name evidence="2" type="ORF">D0Z08_18395</name>
</gene>
<dbReference type="OrthoDB" id="3820798at2"/>
<organism evidence="2 3">
    <name type="scientific">Nocardioides immobilis</name>
    <dbReference type="NCBI Taxonomy" id="2049295"/>
    <lineage>
        <taxon>Bacteria</taxon>
        <taxon>Bacillati</taxon>
        <taxon>Actinomycetota</taxon>
        <taxon>Actinomycetes</taxon>
        <taxon>Propionibacteriales</taxon>
        <taxon>Nocardioidaceae</taxon>
        <taxon>Nocardioides</taxon>
    </lineage>
</organism>
<feature type="transmembrane region" description="Helical" evidence="1">
    <location>
        <begin position="56"/>
        <end position="77"/>
    </location>
</feature>
<dbReference type="Proteomes" id="UP000283644">
    <property type="component" value="Unassembled WGS sequence"/>
</dbReference>